<dbReference type="EMBL" id="KN833073">
    <property type="protein sequence ID" value="KIM73807.1"/>
    <property type="molecule type" value="Genomic_DNA"/>
</dbReference>
<name>A0A0C3B910_PILCF</name>
<dbReference type="HOGENOM" id="CLU_2278521_0_0_1"/>
<evidence type="ECO:0000256" key="1">
    <source>
        <dbReference type="SAM" id="SignalP"/>
    </source>
</evidence>
<feature type="signal peptide" evidence="1">
    <location>
        <begin position="1"/>
        <end position="18"/>
    </location>
</feature>
<protein>
    <submittedName>
        <fullName evidence="2">Uncharacterized protein</fullName>
    </submittedName>
</protein>
<keyword evidence="3" id="KW-1185">Reference proteome</keyword>
<organism evidence="2 3">
    <name type="scientific">Piloderma croceum (strain F 1598)</name>
    <dbReference type="NCBI Taxonomy" id="765440"/>
    <lineage>
        <taxon>Eukaryota</taxon>
        <taxon>Fungi</taxon>
        <taxon>Dikarya</taxon>
        <taxon>Basidiomycota</taxon>
        <taxon>Agaricomycotina</taxon>
        <taxon>Agaricomycetes</taxon>
        <taxon>Agaricomycetidae</taxon>
        <taxon>Atheliales</taxon>
        <taxon>Atheliaceae</taxon>
        <taxon>Piloderma</taxon>
    </lineage>
</organism>
<gene>
    <name evidence="2" type="ORF">PILCRDRAFT_92879</name>
</gene>
<dbReference type="AlphaFoldDB" id="A0A0C3B910"/>
<dbReference type="Proteomes" id="UP000054166">
    <property type="component" value="Unassembled WGS sequence"/>
</dbReference>
<proteinExistence type="predicted"/>
<accession>A0A0C3B910</accession>
<feature type="chain" id="PRO_5002161706" evidence="1">
    <location>
        <begin position="19"/>
        <end position="102"/>
    </location>
</feature>
<evidence type="ECO:0000313" key="3">
    <source>
        <dbReference type="Proteomes" id="UP000054166"/>
    </source>
</evidence>
<keyword evidence="1" id="KW-0732">Signal</keyword>
<evidence type="ECO:0000313" key="2">
    <source>
        <dbReference type="EMBL" id="KIM73807.1"/>
    </source>
</evidence>
<sequence length="102" mass="10739">MVVIATIFLGSLSAFASATPTACPGMFICLSKLDALAGFTHQGAAKSILLHVALVKNNTAGLQKAFNEVEEYIRPAQDSVDAVNVFLKLNSIKATTLSPTED</sequence>
<reference evidence="3" key="2">
    <citation type="submission" date="2015-01" db="EMBL/GenBank/DDBJ databases">
        <title>Evolutionary Origins and Diversification of the Mycorrhizal Mutualists.</title>
        <authorList>
            <consortium name="DOE Joint Genome Institute"/>
            <consortium name="Mycorrhizal Genomics Consortium"/>
            <person name="Kohler A."/>
            <person name="Kuo A."/>
            <person name="Nagy L.G."/>
            <person name="Floudas D."/>
            <person name="Copeland A."/>
            <person name="Barry K.W."/>
            <person name="Cichocki N."/>
            <person name="Veneault-Fourrey C."/>
            <person name="LaButti K."/>
            <person name="Lindquist E.A."/>
            <person name="Lipzen A."/>
            <person name="Lundell T."/>
            <person name="Morin E."/>
            <person name="Murat C."/>
            <person name="Riley R."/>
            <person name="Ohm R."/>
            <person name="Sun H."/>
            <person name="Tunlid A."/>
            <person name="Henrissat B."/>
            <person name="Grigoriev I.V."/>
            <person name="Hibbett D.S."/>
            <person name="Martin F."/>
        </authorList>
    </citation>
    <scope>NUCLEOTIDE SEQUENCE [LARGE SCALE GENOMIC DNA]</scope>
    <source>
        <strain evidence="3">F 1598</strain>
    </source>
</reference>
<dbReference type="InParanoid" id="A0A0C3B910"/>
<reference evidence="2 3" key="1">
    <citation type="submission" date="2014-04" db="EMBL/GenBank/DDBJ databases">
        <authorList>
            <consortium name="DOE Joint Genome Institute"/>
            <person name="Kuo A."/>
            <person name="Tarkka M."/>
            <person name="Buscot F."/>
            <person name="Kohler A."/>
            <person name="Nagy L.G."/>
            <person name="Floudas D."/>
            <person name="Copeland A."/>
            <person name="Barry K.W."/>
            <person name="Cichocki N."/>
            <person name="Veneault-Fourrey C."/>
            <person name="LaButti K."/>
            <person name="Lindquist E.A."/>
            <person name="Lipzen A."/>
            <person name="Lundell T."/>
            <person name="Morin E."/>
            <person name="Murat C."/>
            <person name="Sun H."/>
            <person name="Tunlid A."/>
            <person name="Henrissat B."/>
            <person name="Grigoriev I.V."/>
            <person name="Hibbett D.S."/>
            <person name="Martin F."/>
            <person name="Nordberg H.P."/>
            <person name="Cantor M.N."/>
            <person name="Hua S.X."/>
        </authorList>
    </citation>
    <scope>NUCLEOTIDE SEQUENCE [LARGE SCALE GENOMIC DNA]</scope>
    <source>
        <strain evidence="2 3">F 1598</strain>
    </source>
</reference>